<reference evidence="1 2" key="1">
    <citation type="submission" date="2020-10" db="EMBL/GenBank/DDBJ databases">
        <title>Plant Genome Project.</title>
        <authorList>
            <person name="Zhang R.-G."/>
        </authorList>
    </citation>
    <scope>NUCLEOTIDE SEQUENCE [LARGE SCALE GENOMIC DNA]</scope>
    <source>
        <strain evidence="1">FAFU-HL-1</strain>
        <tissue evidence="1">Leaf</tissue>
    </source>
</reference>
<dbReference type="Proteomes" id="UP000657918">
    <property type="component" value="Unassembled WGS sequence"/>
</dbReference>
<gene>
    <name evidence="1" type="ORF">SADUNF_Sadunf15G0121300</name>
</gene>
<dbReference type="AlphaFoldDB" id="A0A835JDV7"/>
<evidence type="ECO:0000313" key="2">
    <source>
        <dbReference type="Proteomes" id="UP000657918"/>
    </source>
</evidence>
<protein>
    <submittedName>
        <fullName evidence="1">Uncharacterized protein</fullName>
    </submittedName>
</protein>
<keyword evidence="2" id="KW-1185">Reference proteome</keyword>
<dbReference type="EMBL" id="JADGMS010000015">
    <property type="protein sequence ID" value="KAF9668368.1"/>
    <property type="molecule type" value="Genomic_DNA"/>
</dbReference>
<evidence type="ECO:0000313" key="1">
    <source>
        <dbReference type="EMBL" id="KAF9668368.1"/>
    </source>
</evidence>
<proteinExistence type="predicted"/>
<sequence>MFMFRDRFIGSCHPLGIFQHIALYRFPPSLDQVLSLYQYRSKTQLTGPHFGYGSNSLYSSAARKIFCSDFLPPHETRTNMNVLVDRQLPSYHVGFSFPTGLR</sequence>
<accession>A0A835JDV7</accession>
<name>A0A835JDV7_9ROSI</name>
<comment type="caution">
    <text evidence="1">The sequence shown here is derived from an EMBL/GenBank/DDBJ whole genome shotgun (WGS) entry which is preliminary data.</text>
</comment>
<organism evidence="1 2">
    <name type="scientific">Salix dunnii</name>
    <dbReference type="NCBI Taxonomy" id="1413687"/>
    <lineage>
        <taxon>Eukaryota</taxon>
        <taxon>Viridiplantae</taxon>
        <taxon>Streptophyta</taxon>
        <taxon>Embryophyta</taxon>
        <taxon>Tracheophyta</taxon>
        <taxon>Spermatophyta</taxon>
        <taxon>Magnoliopsida</taxon>
        <taxon>eudicotyledons</taxon>
        <taxon>Gunneridae</taxon>
        <taxon>Pentapetalae</taxon>
        <taxon>rosids</taxon>
        <taxon>fabids</taxon>
        <taxon>Malpighiales</taxon>
        <taxon>Salicaceae</taxon>
        <taxon>Saliceae</taxon>
        <taxon>Salix</taxon>
    </lineage>
</organism>